<dbReference type="AlphaFoldDB" id="A0A376GLM3"/>
<dbReference type="GO" id="GO:0006203">
    <property type="term" value="P:dGTP catabolic process"/>
    <property type="evidence" value="ECO:0007669"/>
    <property type="project" value="TreeGrafter"/>
</dbReference>
<dbReference type="PANTHER" id="PTHR11373:SF32">
    <property type="entry name" value="DEOXYGUANOSINETRIPHOSPHATE TRIPHOSPHOHYDROLASE"/>
    <property type="match status" value="1"/>
</dbReference>
<dbReference type="InterPro" id="IPR006674">
    <property type="entry name" value="HD_domain"/>
</dbReference>
<dbReference type="InterPro" id="IPR027432">
    <property type="entry name" value="dGTP_triphosphohydrolase_C"/>
</dbReference>
<feature type="region of interest" description="Disordered" evidence="2">
    <location>
        <begin position="1"/>
        <end position="23"/>
    </location>
</feature>
<evidence type="ECO:0000313" key="5">
    <source>
        <dbReference type="Proteomes" id="UP000254737"/>
    </source>
</evidence>
<protein>
    <submittedName>
        <fullName evidence="4">Deoxyguanosinetriphosphate triphosphohydrolase</fullName>
        <ecNumber evidence="4">3.1.5.1</ecNumber>
    </submittedName>
</protein>
<dbReference type="InterPro" id="IPR023293">
    <property type="entry name" value="dGTP_triP_hydro_central_sf"/>
</dbReference>
<dbReference type="InterPro" id="IPR050135">
    <property type="entry name" value="dGTPase-like"/>
</dbReference>
<dbReference type="SUPFAM" id="SSF109604">
    <property type="entry name" value="HD-domain/PDEase-like"/>
    <property type="match status" value="1"/>
</dbReference>
<dbReference type="STRING" id="343874.GCA_000805695_02607"/>
<dbReference type="CDD" id="cd00077">
    <property type="entry name" value="HDc"/>
    <property type="match status" value="1"/>
</dbReference>
<accession>A0A376GLM3</accession>
<dbReference type="InterPro" id="IPR003607">
    <property type="entry name" value="HD/PDEase_dom"/>
</dbReference>
<dbReference type="InterPro" id="IPR006261">
    <property type="entry name" value="dGTPase"/>
</dbReference>
<feature type="domain" description="HD/PDEase" evidence="3">
    <location>
        <begin position="55"/>
        <end position="259"/>
    </location>
</feature>
<evidence type="ECO:0000256" key="2">
    <source>
        <dbReference type="SAM" id="MobiDB-lite"/>
    </source>
</evidence>
<feature type="compositionally biased region" description="Polar residues" evidence="2">
    <location>
        <begin position="7"/>
        <end position="18"/>
    </location>
</feature>
<name>A0A376GLM3_9FLAO</name>
<dbReference type="RefSeq" id="WP_115001466.1">
    <property type="nucleotide sequence ID" value="NZ_UFXS01000001.1"/>
</dbReference>
<evidence type="ECO:0000256" key="1">
    <source>
        <dbReference type="ARBA" id="ARBA00022801"/>
    </source>
</evidence>
<dbReference type="Proteomes" id="UP000254737">
    <property type="component" value="Unassembled WGS sequence"/>
</dbReference>
<evidence type="ECO:0000259" key="3">
    <source>
        <dbReference type="SMART" id="SM00471"/>
    </source>
</evidence>
<dbReference type="PANTHER" id="PTHR11373">
    <property type="entry name" value="DEOXYNUCLEOSIDE TRIPHOSPHATE TRIPHOSPHOHYDROLASE"/>
    <property type="match status" value="1"/>
</dbReference>
<dbReference type="Gene3D" id="1.10.3550.10">
    <property type="entry name" value="eoxyguanosinetriphosphate triphosphohydrolase domain-like"/>
    <property type="match status" value="1"/>
</dbReference>
<dbReference type="SMART" id="SM00471">
    <property type="entry name" value="HDc"/>
    <property type="match status" value="1"/>
</dbReference>
<dbReference type="EMBL" id="UFXS01000001">
    <property type="protein sequence ID" value="STD59426.1"/>
    <property type="molecule type" value="Genomic_DNA"/>
</dbReference>
<dbReference type="GO" id="GO:0008832">
    <property type="term" value="F:dGTPase activity"/>
    <property type="evidence" value="ECO:0007669"/>
    <property type="project" value="UniProtKB-EC"/>
</dbReference>
<sequence length="455" mass="52440">MELLNHIYTNQRSNTNDTSDARSEYQRDYDRIIFSSAFRRLQNKTQVFPLPGSVFVHNRLTHSLEVSSVGRSMGNLVGTFISENYKLTKESQEFYKYSIHDVISAACLCHDIGNPAFGHSGEDAIASYFDRHETDLKQYFTDAEWADLINFEGNANAIRILTQQQNGKSEGGLRLTYSTLAAIAKYPCESVAKDKSQLHRKKFGFFQAQKEAFRTIAEKTNMILEQDSPIIYKRHPFVWLVEAADDICYSIIDVEDSQRLGIIDHDKCRKLFLNLVESLDPSQIDKTKNTLKLISDKNDRIAYLRAKSINLLTQKSVEVYQNNFDQIVKGEFKTALLDVIKNETEQVTKRVLDEIQRFSIENIYNHRSVLEIENAGYNVMSELLSQFIPPILKDEKERKTFEKKALRLVPAQFLYEKGTKYQKVMGILDYVSGMTDNYATELYRRIKGIEIGMTI</sequence>
<evidence type="ECO:0000313" key="4">
    <source>
        <dbReference type="EMBL" id="STD59426.1"/>
    </source>
</evidence>
<proteinExistence type="predicted"/>
<dbReference type="Gene3D" id="1.10.3410.10">
    <property type="entry name" value="putative deoxyguanosinetriphosphate triphosphohydrolase like domain"/>
    <property type="match status" value="1"/>
</dbReference>
<dbReference type="Pfam" id="PF01966">
    <property type="entry name" value="HD"/>
    <property type="match status" value="1"/>
</dbReference>
<organism evidence="4 5">
    <name type="scientific">Empedobacter falsenii</name>
    <dbReference type="NCBI Taxonomy" id="343874"/>
    <lineage>
        <taxon>Bacteria</taxon>
        <taxon>Pseudomonadati</taxon>
        <taxon>Bacteroidota</taxon>
        <taxon>Flavobacteriia</taxon>
        <taxon>Flavobacteriales</taxon>
        <taxon>Weeksellaceae</taxon>
        <taxon>Empedobacter</taxon>
    </lineage>
</organism>
<gene>
    <name evidence="4" type="primary">dgt</name>
    <name evidence="4" type="ORF">NCTC13456_03077</name>
</gene>
<dbReference type="InterPro" id="IPR026875">
    <property type="entry name" value="PHydrolase_assoc_dom"/>
</dbReference>
<dbReference type="Pfam" id="PF13286">
    <property type="entry name" value="HD_assoc"/>
    <property type="match status" value="1"/>
</dbReference>
<keyword evidence="1 4" id="KW-0378">Hydrolase</keyword>
<dbReference type="EC" id="3.1.5.1" evidence="4"/>
<dbReference type="Gene3D" id="1.10.3210.10">
    <property type="entry name" value="Hypothetical protein af1432"/>
    <property type="match status" value="1"/>
</dbReference>
<reference evidence="4 5" key="1">
    <citation type="submission" date="2018-06" db="EMBL/GenBank/DDBJ databases">
        <authorList>
            <consortium name="Pathogen Informatics"/>
            <person name="Doyle S."/>
        </authorList>
    </citation>
    <scope>NUCLEOTIDE SEQUENCE [LARGE SCALE GENOMIC DNA]</scope>
    <source>
        <strain evidence="4 5">NCTC13456</strain>
    </source>
</reference>
<dbReference type="NCBIfam" id="TIGR01353">
    <property type="entry name" value="dGTP_triPase"/>
    <property type="match status" value="1"/>
</dbReference>